<evidence type="ECO:0000313" key="2">
    <source>
        <dbReference type="Proteomes" id="UP000017836"/>
    </source>
</evidence>
<sequence>MFKEHLKTLAEDLAFVKRTLTNHVRIVKPARVRMPKPKAFGGAHSSKEEDIKRELKEQFLPVLLVRHFKYTAIVYEYMKQFSSLMLDIKNMLEEAKLFSFIGGLQSWANAELTRQRVKDLPVVVVVAVSLVNFKLDASSMSN</sequence>
<dbReference type="Gramene" id="ERN15312">
    <property type="protein sequence ID" value="ERN15312"/>
    <property type="gene ID" value="AMTR_s00036p00076520"/>
</dbReference>
<dbReference type="Proteomes" id="UP000017836">
    <property type="component" value="Unassembled WGS sequence"/>
</dbReference>
<protein>
    <submittedName>
        <fullName evidence="1">Uncharacterized protein</fullName>
    </submittedName>
</protein>
<organism evidence="1 2">
    <name type="scientific">Amborella trichopoda</name>
    <dbReference type="NCBI Taxonomy" id="13333"/>
    <lineage>
        <taxon>Eukaryota</taxon>
        <taxon>Viridiplantae</taxon>
        <taxon>Streptophyta</taxon>
        <taxon>Embryophyta</taxon>
        <taxon>Tracheophyta</taxon>
        <taxon>Spermatophyta</taxon>
        <taxon>Magnoliopsida</taxon>
        <taxon>Amborellales</taxon>
        <taxon>Amborellaceae</taxon>
        <taxon>Amborella</taxon>
    </lineage>
</organism>
<keyword evidence="2" id="KW-1185">Reference proteome</keyword>
<dbReference type="HOGENOM" id="CLU_1818405_0_0_1"/>
<gene>
    <name evidence="1" type="ORF">AMTR_s00036p00076520</name>
</gene>
<evidence type="ECO:0000313" key="1">
    <source>
        <dbReference type="EMBL" id="ERN15312.1"/>
    </source>
</evidence>
<name>U5D1N0_AMBTC</name>
<accession>U5D1N0</accession>
<dbReference type="EMBL" id="KI392503">
    <property type="protein sequence ID" value="ERN15312.1"/>
    <property type="molecule type" value="Genomic_DNA"/>
</dbReference>
<dbReference type="AlphaFoldDB" id="U5D1N0"/>
<proteinExistence type="predicted"/>
<reference evidence="2" key="1">
    <citation type="journal article" date="2013" name="Science">
        <title>The Amborella genome and the evolution of flowering plants.</title>
        <authorList>
            <consortium name="Amborella Genome Project"/>
        </authorList>
    </citation>
    <scope>NUCLEOTIDE SEQUENCE [LARGE SCALE GENOMIC DNA]</scope>
</reference>